<dbReference type="Proteomes" id="UP000822688">
    <property type="component" value="Chromosome 7"/>
</dbReference>
<gene>
    <name evidence="6" type="ORF">KC19_7G072600</name>
</gene>
<dbReference type="AlphaFoldDB" id="A0A8T0H3A8"/>
<dbReference type="PANTHER" id="PTHR31920">
    <property type="entry name" value="B3 DOMAIN-CONTAINING"/>
    <property type="match status" value="1"/>
</dbReference>
<keyword evidence="1" id="KW-0805">Transcription regulation</keyword>
<dbReference type="SMART" id="SM01019">
    <property type="entry name" value="B3"/>
    <property type="match status" value="2"/>
</dbReference>
<dbReference type="CDD" id="cd10017">
    <property type="entry name" value="B3_DNA"/>
    <property type="match status" value="1"/>
</dbReference>
<reference evidence="6" key="1">
    <citation type="submission" date="2020-06" db="EMBL/GenBank/DDBJ databases">
        <title>WGS assembly of Ceratodon purpureus strain R40.</title>
        <authorList>
            <person name="Carey S.B."/>
            <person name="Jenkins J."/>
            <person name="Shu S."/>
            <person name="Lovell J.T."/>
            <person name="Sreedasyam A."/>
            <person name="Maumus F."/>
            <person name="Tiley G.P."/>
            <person name="Fernandez-Pozo N."/>
            <person name="Barry K."/>
            <person name="Chen C."/>
            <person name="Wang M."/>
            <person name="Lipzen A."/>
            <person name="Daum C."/>
            <person name="Saski C.A."/>
            <person name="Payton A.C."/>
            <person name="Mcbreen J.C."/>
            <person name="Conrad R.E."/>
            <person name="Kollar L.M."/>
            <person name="Olsson S."/>
            <person name="Huttunen S."/>
            <person name="Landis J.B."/>
            <person name="Wickett N.J."/>
            <person name="Johnson M.G."/>
            <person name="Rensing S.A."/>
            <person name="Grimwood J."/>
            <person name="Schmutz J."/>
            <person name="Mcdaniel S.F."/>
        </authorList>
    </citation>
    <scope>NUCLEOTIDE SEQUENCE</scope>
    <source>
        <strain evidence="6">R40</strain>
    </source>
</reference>
<dbReference type="EMBL" id="CM026428">
    <property type="protein sequence ID" value="KAG0566561.1"/>
    <property type="molecule type" value="Genomic_DNA"/>
</dbReference>
<evidence type="ECO:0000256" key="1">
    <source>
        <dbReference type="ARBA" id="ARBA00023015"/>
    </source>
</evidence>
<keyword evidence="4" id="KW-0539">Nucleus</keyword>
<accession>A0A8T0H3A8</accession>
<name>A0A8T0H3A8_CERPU</name>
<keyword evidence="2" id="KW-0238">DNA-binding</keyword>
<protein>
    <recommendedName>
        <fullName evidence="5">TF-B3 domain-containing protein</fullName>
    </recommendedName>
</protein>
<dbReference type="InterPro" id="IPR015300">
    <property type="entry name" value="DNA-bd_pseudobarrel_sf"/>
</dbReference>
<comment type="caution">
    <text evidence="6">The sequence shown here is derived from an EMBL/GenBank/DDBJ whole genome shotgun (WGS) entry which is preliminary data.</text>
</comment>
<dbReference type="InterPro" id="IPR050655">
    <property type="entry name" value="Plant_B3_domain"/>
</dbReference>
<evidence type="ECO:0000256" key="4">
    <source>
        <dbReference type="ARBA" id="ARBA00023242"/>
    </source>
</evidence>
<evidence type="ECO:0000259" key="5">
    <source>
        <dbReference type="SMART" id="SM01019"/>
    </source>
</evidence>
<dbReference type="InterPro" id="IPR003340">
    <property type="entry name" value="B3_DNA-bd"/>
</dbReference>
<organism evidence="6 7">
    <name type="scientific">Ceratodon purpureus</name>
    <name type="common">Fire moss</name>
    <name type="synonym">Dicranum purpureum</name>
    <dbReference type="NCBI Taxonomy" id="3225"/>
    <lineage>
        <taxon>Eukaryota</taxon>
        <taxon>Viridiplantae</taxon>
        <taxon>Streptophyta</taxon>
        <taxon>Embryophyta</taxon>
        <taxon>Bryophyta</taxon>
        <taxon>Bryophytina</taxon>
        <taxon>Bryopsida</taxon>
        <taxon>Dicranidae</taxon>
        <taxon>Pseudoditrichales</taxon>
        <taxon>Ditrichaceae</taxon>
        <taxon>Ceratodon</taxon>
    </lineage>
</organism>
<evidence type="ECO:0000256" key="2">
    <source>
        <dbReference type="ARBA" id="ARBA00023125"/>
    </source>
</evidence>
<sequence>MAELFQDIIQELDDVEAVYFPVFIDARALVSPLEIPPSFTTRSGWPGETQCTLITGISDRHGSTLTFEFRGNRWVSTGSGWQTFLREHEVSIGKLCVLEYVDDRCLCVKTYPRGKTRSFTKRMRISHVRPFKSTRMDIPVKFWREVGEEKFDGYFYGLQGPLTKTVVKSTLSHMPAQTVCHFTTGWHIFCKENEVKVGETLVFTHVDPFIFQVTKST</sequence>
<evidence type="ECO:0000256" key="3">
    <source>
        <dbReference type="ARBA" id="ARBA00023163"/>
    </source>
</evidence>
<dbReference type="SUPFAM" id="SSF101936">
    <property type="entry name" value="DNA-binding pseudobarrel domain"/>
    <property type="match status" value="2"/>
</dbReference>
<dbReference type="Gene3D" id="2.40.330.10">
    <property type="entry name" value="DNA-binding pseudobarrel domain"/>
    <property type="match status" value="2"/>
</dbReference>
<evidence type="ECO:0000313" key="7">
    <source>
        <dbReference type="Proteomes" id="UP000822688"/>
    </source>
</evidence>
<dbReference type="GO" id="GO:0003677">
    <property type="term" value="F:DNA binding"/>
    <property type="evidence" value="ECO:0007669"/>
    <property type="project" value="UniProtKB-KW"/>
</dbReference>
<feature type="domain" description="TF-B3" evidence="5">
    <location>
        <begin position="127"/>
        <end position="217"/>
    </location>
</feature>
<dbReference type="PANTHER" id="PTHR31920:SF132">
    <property type="entry name" value="TF-B3 DOMAIN-CONTAINING PROTEIN"/>
    <property type="match status" value="1"/>
</dbReference>
<feature type="domain" description="TF-B3" evidence="5">
    <location>
        <begin position="26"/>
        <end position="114"/>
    </location>
</feature>
<evidence type="ECO:0000313" key="6">
    <source>
        <dbReference type="EMBL" id="KAG0566561.1"/>
    </source>
</evidence>
<dbReference type="Pfam" id="PF02362">
    <property type="entry name" value="B3"/>
    <property type="match status" value="2"/>
</dbReference>
<proteinExistence type="predicted"/>
<keyword evidence="3" id="KW-0804">Transcription</keyword>
<keyword evidence="7" id="KW-1185">Reference proteome</keyword>